<accession>A0A8X6RHA9</accession>
<comment type="caution">
    <text evidence="2">The sequence shown here is derived from an EMBL/GenBank/DDBJ whole genome shotgun (WGS) entry which is preliminary data.</text>
</comment>
<reference evidence="2" key="1">
    <citation type="submission" date="2020-08" db="EMBL/GenBank/DDBJ databases">
        <title>Multicomponent nature underlies the extraordinary mechanical properties of spider dragline silk.</title>
        <authorList>
            <person name="Kono N."/>
            <person name="Nakamura H."/>
            <person name="Mori M."/>
            <person name="Yoshida Y."/>
            <person name="Ohtoshi R."/>
            <person name="Malay A.D."/>
            <person name="Moran D.A.P."/>
            <person name="Tomita M."/>
            <person name="Numata K."/>
            <person name="Arakawa K."/>
        </authorList>
    </citation>
    <scope>NUCLEOTIDE SEQUENCE</scope>
</reference>
<keyword evidence="3" id="KW-1185">Reference proteome</keyword>
<dbReference type="Pfam" id="PF20700">
    <property type="entry name" value="Mutator"/>
    <property type="match status" value="1"/>
</dbReference>
<proteinExistence type="predicted"/>
<dbReference type="InterPro" id="IPR049012">
    <property type="entry name" value="Mutator_transp_dom"/>
</dbReference>
<protein>
    <recommendedName>
        <fullName evidence="1">Mutator-like transposase domain-containing protein</fullName>
    </recommendedName>
</protein>
<feature type="domain" description="Mutator-like transposase" evidence="1">
    <location>
        <begin position="10"/>
        <end position="128"/>
    </location>
</feature>
<evidence type="ECO:0000313" key="2">
    <source>
        <dbReference type="EMBL" id="GFX95003.1"/>
    </source>
</evidence>
<dbReference type="EMBL" id="BMAU01021182">
    <property type="protein sequence ID" value="GFX95003.1"/>
    <property type="molecule type" value="Genomic_DNA"/>
</dbReference>
<dbReference type="AlphaFoldDB" id="A0A8X6RHA9"/>
<dbReference type="Proteomes" id="UP000887159">
    <property type="component" value="Unassembled WGS sequence"/>
</dbReference>
<name>A0A8X6RHA9_TRICX</name>
<gene>
    <name evidence="2" type="primary">AVEN_243663_1</name>
    <name evidence="2" type="ORF">TNCV_3046351</name>
</gene>
<organism evidence="2 3">
    <name type="scientific">Trichonephila clavipes</name>
    <name type="common">Golden silk orbweaver</name>
    <name type="synonym">Nephila clavipes</name>
    <dbReference type="NCBI Taxonomy" id="2585209"/>
    <lineage>
        <taxon>Eukaryota</taxon>
        <taxon>Metazoa</taxon>
        <taxon>Ecdysozoa</taxon>
        <taxon>Arthropoda</taxon>
        <taxon>Chelicerata</taxon>
        <taxon>Arachnida</taxon>
        <taxon>Araneae</taxon>
        <taxon>Araneomorphae</taxon>
        <taxon>Entelegynae</taxon>
        <taxon>Araneoidea</taxon>
        <taxon>Nephilidae</taxon>
        <taxon>Trichonephila</taxon>
    </lineage>
</organism>
<sequence length="136" mass="15037">MATLSMQIAAKEVKDVSGHSDIPVDIDGIWQKHRHTSLNAADIATSVYSGIVLDASILSRFFKCPNKMHNENCKVNHFGNSGRMEVLGVIQIFQRSESLHGLRYTKCFGDGDSRVYKAVNEIQPYGDTGIGKTGMY</sequence>
<evidence type="ECO:0000313" key="3">
    <source>
        <dbReference type="Proteomes" id="UP000887159"/>
    </source>
</evidence>
<evidence type="ECO:0000259" key="1">
    <source>
        <dbReference type="Pfam" id="PF20700"/>
    </source>
</evidence>